<evidence type="ECO:0000313" key="2">
    <source>
        <dbReference type="EMBL" id="KAJ4969484.1"/>
    </source>
</evidence>
<feature type="coiled-coil region" evidence="1">
    <location>
        <begin position="182"/>
        <end position="254"/>
    </location>
</feature>
<organism evidence="2 3">
    <name type="scientific">Protea cynaroides</name>
    <dbReference type="NCBI Taxonomy" id="273540"/>
    <lineage>
        <taxon>Eukaryota</taxon>
        <taxon>Viridiplantae</taxon>
        <taxon>Streptophyta</taxon>
        <taxon>Embryophyta</taxon>
        <taxon>Tracheophyta</taxon>
        <taxon>Spermatophyta</taxon>
        <taxon>Magnoliopsida</taxon>
        <taxon>Proteales</taxon>
        <taxon>Proteaceae</taxon>
        <taxon>Protea</taxon>
    </lineage>
</organism>
<dbReference type="Proteomes" id="UP001141806">
    <property type="component" value="Unassembled WGS sequence"/>
</dbReference>
<accession>A0A9Q0KFH7</accession>
<reference evidence="2" key="1">
    <citation type="journal article" date="2023" name="Plant J.">
        <title>The genome of the king protea, Protea cynaroides.</title>
        <authorList>
            <person name="Chang J."/>
            <person name="Duong T.A."/>
            <person name="Schoeman C."/>
            <person name="Ma X."/>
            <person name="Roodt D."/>
            <person name="Barker N."/>
            <person name="Li Z."/>
            <person name="Van de Peer Y."/>
            <person name="Mizrachi E."/>
        </authorList>
    </citation>
    <scope>NUCLEOTIDE SEQUENCE</scope>
    <source>
        <tissue evidence="2">Young leaves</tissue>
    </source>
</reference>
<comment type="caution">
    <text evidence="2">The sequence shown here is derived from an EMBL/GenBank/DDBJ whole genome shotgun (WGS) entry which is preliminary data.</text>
</comment>
<proteinExistence type="predicted"/>
<keyword evidence="3" id="KW-1185">Reference proteome</keyword>
<evidence type="ECO:0000313" key="3">
    <source>
        <dbReference type="Proteomes" id="UP001141806"/>
    </source>
</evidence>
<evidence type="ECO:0000256" key="1">
    <source>
        <dbReference type="SAM" id="Coils"/>
    </source>
</evidence>
<sequence>MFFNGRNLIGDHDVYLDLAKARIANFDYLPLNVAFNYPSLRCTAKSSLEVTLIEKTDKSDGTSFVGKLKLPKFDFDSVFQSSMSNDVRKGKAIADTSISKKRKITMNPSSNKGIVLVSPTRTISVSFEEIKNVDSVGSSGDLPVVATGTGVVNHQSSDNTPHIDLNVHEDFGHYEVLNSLSIVDYESIAQDLKRERERTITERRKVIKERKEVAKEKERADKEKKRVEEVEEELGKLKEEKSSLEIKLKETKNSIPIKINDAVIEYRDSDELYNYICESEQFEPLRHDLGSVASKQKWKSFERTMILEESSDIKEFHFPSIEIYKLARVAKFRESNPNICHAMTTFIADIEILQLENEELRKSKDPSPSLKSLSLQLSNMEIENATLKGELKKLTEQYNL</sequence>
<protein>
    <submittedName>
        <fullName evidence="2">Uncharacterized protein</fullName>
    </submittedName>
</protein>
<name>A0A9Q0KFH7_9MAGN</name>
<gene>
    <name evidence="2" type="ORF">NE237_016185</name>
</gene>
<dbReference type="EMBL" id="JAMYWD010000006">
    <property type="protein sequence ID" value="KAJ4969484.1"/>
    <property type="molecule type" value="Genomic_DNA"/>
</dbReference>
<dbReference type="AlphaFoldDB" id="A0A9Q0KFH7"/>
<keyword evidence="1" id="KW-0175">Coiled coil</keyword>
<feature type="coiled-coil region" evidence="1">
    <location>
        <begin position="370"/>
        <end position="397"/>
    </location>
</feature>